<sequence length="143" mass="16908">MRNCQVRLNMNYEIYIEESSPVRVLSNVIDEIYQKEEYTTVSKWNGAIPEDIMMKILIYGYMNDSFSRRKIDQLCKRDIHFMWLLDGLGAPDHSTISRFRQKMGEQIKRVFYAVVKYLLNMKEISGENLFIDGTKIEAKEAFC</sequence>
<dbReference type="OrthoDB" id="9789070at2"/>
<evidence type="ECO:0000313" key="2">
    <source>
        <dbReference type="EMBL" id="SEL47252.1"/>
    </source>
</evidence>
<accession>A0A1H7QH07</accession>
<dbReference type="EMBL" id="FOAT01000039">
    <property type="protein sequence ID" value="SEL47252.1"/>
    <property type="molecule type" value="Genomic_DNA"/>
</dbReference>
<reference evidence="2 3" key="1">
    <citation type="submission" date="2016-10" db="EMBL/GenBank/DDBJ databases">
        <authorList>
            <person name="de Groot N.N."/>
        </authorList>
    </citation>
    <scope>NUCLEOTIDE SEQUENCE [LARGE SCALE GENOMIC DNA]</scope>
    <source>
        <strain evidence="2 3">KH2T6</strain>
    </source>
</reference>
<organism evidence="2 3">
    <name type="scientific">Ruminococcus albus</name>
    <dbReference type="NCBI Taxonomy" id="1264"/>
    <lineage>
        <taxon>Bacteria</taxon>
        <taxon>Bacillati</taxon>
        <taxon>Bacillota</taxon>
        <taxon>Clostridia</taxon>
        <taxon>Eubacteriales</taxon>
        <taxon>Oscillospiraceae</taxon>
        <taxon>Ruminococcus</taxon>
    </lineage>
</organism>
<evidence type="ECO:0000313" key="3">
    <source>
        <dbReference type="Proteomes" id="UP000186015"/>
    </source>
</evidence>
<evidence type="ECO:0000259" key="1">
    <source>
        <dbReference type="Pfam" id="PF05598"/>
    </source>
</evidence>
<protein>
    <submittedName>
        <fullName evidence="2">Transposase</fullName>
    </submittedName>
</protein>
<proteinExistence type="predicted"/>
<feature type="domain" description="Transposase InsH N-terminal" evidence="1">
    <location>
        <begin position="12"/>
        <end position="102"/>
    </location>
</feature>
<dbReference type="Proteomes" id="UP000186015">
    <property type="component" value="Unassembled WGS sequence"/>
</dbReference>
<name>A0A1H7QH07_RUMAL</name>
<dbReference type="PANTHER" id="PTHR33408:SF2">
    <property type="entry name" value="TRANSPOSASE DDE DOMAIN-CONTAINING PROTEIN"/>
    <property type="match status" value="1"/>
</dbReference>
<dbReference type="Pfam" id="PF05598">
    <property type="entry name" value="DUF772"/>
    <property type="match status" value="1"/>
</dbReference>
<dbReference type="PANTHER" id="PTHR33408">
    <property type="entry name" value="TRANSPOSASE"/>
    <property type="match status" value="1"/>
</dbReference>
<dbReference type="AlphaFoldDB" id="A0A1H7QH07"/>
<dbReference type="InterPro" id="IPR008490">
    <property type="entry name" value="Transposase_InsH_N"/>
</dbReference>
<gene>
    <name evidence="2" type="ORF">SAMN05216469_1392</name>
</gene>